<dbReference type="GO" id="GO:0001522">
    <property type="term" value="P:pseudouridine synthesis"/>
    <property type="evidence" value="ECO:0007669"/>
    <property type="project" value="InterPro"/>
</dbReference>
<dbReference type="CDD" id="cd02553">
    <property type="entry name" value="PseudoU_synth_RsuA"/>
    <property type="match status" value="1"/>
</dbReference>
<dbReference type="Gene3D" id="3.10.290.10">
    <property type="entry name" value="RNA-binding S4 domain"/>
    <property type="match status" value="1"/>
</dbReference>
<keyword evidence="3 7" id="KW-0413">Isomerase</keyword>
<dbReference type="InterPro" id="IPR042092">
    <property type="entry name" value="PsdUridine_s_RsuA/RluB/E/F_cat"/>
</dbReference>
<dbReference type="GO" id="GO:0003723">
    <property type="term" value="F:RNA binding"/>
    <property type="evidence" value="ECO:0007669"/>
    <property type="project" value="UniProtKB-KW"/>
</dbReference>
<dbReference type="InterPro" id="IPR000748">
    <property type="entry name" value="PsdUridine_synth_RsuA/RluB/E/F"/>
</dbReference>
<evidence type="ECO:0000256" key="3">
    <source>
        <dbReference type="ARBA" id="ARBA00023235"/>
    </source>
</evidence>
<dbReference type="EC" id="5.4.99.-" evidence="7"/>
<dbReference type="InterPro" id="IPR036986">
    <property type="entry name" value="S4_RNA-bd_sf"/>
</dbReference>
<dbReference type="GO" id="GO:0006364">
    <property type="term" value="P:rRNA processing"/>
    <property type="evidence" value="ECO:0007669"/>
    <property type="project" value="UniProtKB-ARBA"/>
</dbReference>
<dbReference type="PROSITE" id="PS01149">
    <property type="entry name" value="PSI_RSU"/>
    <property type="match status" value="1"/>
</dbReference>
<comment type="caution">
    <text evidence="9">The sequence shown here is derived from an EMBL/GenBank/DDBJ whole genome shotgun (WGS) entry which is preliminary data.</text>
</comment>
<evidence type="ECO:0000256" key="5">
    <source>
        <dbReference type="ARBA" id="ARBA00037590"/>
    </source>
</evidence>
<evidence type="ECO:0000256" key="1">
    <source>
        <dbReference type="ARBA" id="ARBA00008348"/>
    </source>
</evidence>
<dbReference type="AlphaFoldDB" id="A0A5M8A5Z7"/>
<comment type="catalytic activity">
    <reaction evidence="4">
        <text>uridine(516) in 16S rRNA = pseudouridine(516) in 16S rRNA</text>
        <dbReference type="Rhea" id="RHEA:38867"/>
        <dbReference type="Rhea" id="RHEA-COMP:10089"/>
        <dbReference type="Rhea" id="RHEA-COMP:10090"/>
        <dbReference type="ChEBI" id="CHEBI:65314"/>
        <dbReference type="ChEBI" id="CHEBI:65315"/>
        <dbReference type="EC" id="5.4.99.19"/>
    </reaction>
</comment>
<dbReference type="SUPFAM" id="SSF55120">
    <property type="entry name" value="Pseudouridine synthase"/>
    <property type="match status" value="1"/>
</dbReference>
<dbReference type="Pfam" id="PF00849">
    <property type="entry name" value="PseudoU_synth_2"/>
    <property type="match status" value="1"/>
</dbReference>
<proteinExistence type="inferred from homology"/>
<gene>
    <name evidence="9" type="ORF">F1599_21065</name>
</gene>
<organism evidence="9 10">
    <name type="scientific">Cupriavidus cauae</name>
    <dbReference type="NCBI Taxonomy" id="2608999"/>
    <lineage>
        <taxon>Bacteria</taxon>
        <taxon>Pseudomonadati</taxon>
        <taxon>Pseudomonadota</taxon>
        <taxon>Betaproteobacteria</taxon>
        <taxon>Burkholderiales</taxon>
        <taxon>Burkholderiaceae</taxon>
        <taxon>Cupriavidus</taxon>
    </lineage>
</organism>
<dbReference type="PANTHER" id="PTHR47683:SF4">
    <property type="entry name" value="PSEUDOURIDINE SYNTHASE"/>
    <property type="match status" value="1"/>
</dbReference>
<dbReference type="InterPro" id="IPR020103">
    <property type="entry name" value="PsdUridine_synth_cat_dom_sf"/>
</dbReference>
<evidence type="ECO:0000256" key="7">
    <source>
        <dbReference type="RuleBase" id="RU003887"/>
    </source>
</evidence>
<comment type="similarity">
    <text evidence="1 7">Belongs to the pseudouridine synthase RsuA family.</text>
</comment>
<dbReference type="SUPFAM" id="SSF55174">
    <property type="entry name" value="Alpha-L RNA-binding motif"/>
    <property type="match status" value="1"/>
</dbReference>
<feature type="domain" description="Pseudouridine synthase RsuA/RluA-like" evidence="8">
    <location>
        <begin position="73"/>
        <end position="204"/>
    </location>
</feature>
<dbReference type="PANTHER" id="PTHR47683">
    <property type="entry name" value="PSEUDOURIDINE SYNTHASE FAMILY PROTEIN-RELATED"/>
    <property type="match status" value="1"/>
</dbReference>
<evidence type="ECO:0000313" key="9">
    <source>
        <dbReference type="EMBL" id="KAA6119168.1"/>
    </source>
</evidence>
<sequence>MNAKTAKPPKTTPLDRILQSQGFGTRRYCGDLVAAGMVEVEGELCEDPRAEFVLEGLRLTVDGEDWVCHDKAYLMLHKPTGYECSQRPLHHPSVYTLLPVPLRERGVQAVGRLDQDTTGLLLLSDDGQFIHAQTSPKRKVPKVYEVATAEPVIEAQAAALREGVQLEDEPAPIAALACEIVGERALRLTLAEGKYHQVKRMVAAAGNHVAALHRSRIGGLALDPALAPGEWRWLTPADLAELARKD</sequence>
<name>A0A5M8A5Z7_9BURK</name>
<keyword evidence="10" id="KW-1185">Reference proteome</keyword>
<dbReference type="NCBIfam" id="TIGR00093">
    <property type="entry name" value="pseudouridine synthase"/>
    <property type="match status" value="1"/>
</dbReference>
<dbReference type="Proteomes" id="UP000324324">
    <property type="component" value="Unassembled WGS sequence"/>
</dbReference>
<reference evidence="9 10" key="1">
    <citation type="submission" date="2019-09" db="EMBL/GenBank/DDBJ databases">
        <title>Isolation of a novel species in the genus Cupriavidus from patients with sepsis using whole genome sequencing.</title>
        <authorList>
            <person name="Kweon O.J."/>
            <person name="Lee M.-K."/>
        </authorList>
    </citation>
    <scope>NUCLEOTIDE SEQUENCE [LARGE SCALE GENOMIC DNA]</scope>
    <source>
        <strain evidence="9 10">MKL-01</strain>
    </source>
</reference>
<dbReference type="InterPro" id="IPR050343">
    <property type="entry name" value="RsuA_PseudoU_synthase"/>
</dbReference>
<dbReference type="InterPro" id="IPR018496">
    <property type="entry name" value="PsdUridine_synth_RsuA/RluB_CS"/>
</dbReference>
<dbReference type="InterPro" id="IPR020094">
    <property type="entry name" value="TruA/RsuA/RluB/E/F_N"/>
</dbReference>
<evidence type="ECO:0000313" key="10">
    <source>
        <dbReference type="Proteomes" id="UP000324324"/>
    </source>
</evidence>
<dbReference type="Gene3D" id="3.30.70.1560">
    <property type="entry name" value="Alpha-L RNA-binding motif"/>
    <property type="match status" value="1"/>
</dbReference>
<dbReference type="RefSeq" id="WP_150084378.1">
    <property type="nucleotide sequence ID" value="NZ_VWRN01000053.1"/>
</dbReference>
<keyword evidence="2 6" id="KW-0694">RNA-binding</keyword>
<dbReference type="PROSITE" id="PS50889">
    <property type="entry name" value="S4"/>
    <property type="match status" value="1"/>
</dbReference>
<evidence type="ECO:0000256" key="2">
    <source>
        <dbReference type="ARBA" id="ARBA00022884"/>
    </source>
</evidence>
<protein>
    <recommendedName>
        <fullName evidence="7">Pseudouridine synthase</fullName>
        <ecNumber evidence="7">5.4.99.-</ecNumber>
    </recommendedName>
</protein>
<dbReference type="GO" id="GO:0160136">
    <property type="term" value="F:16S rRNA pseudouridine(516) synthase activity"/>
    <property type="evidence" value="ECO:0007669"/>
    <property type="project" value="UniProtKB-EC"/>
</dbReference>
<dbReference type="EMBL" id="VWRN01000053">
    <property type="protein sequence ID" value="KAA6119168.1"/>
    <property type="molecule type" value="Genomic_DNA"/>
</dbReference>
<evidence type="ECO:0000256" key="4">
    <source>
        <dbReference type="ARBA" id="ARBA00036749"/>
    </source>
</evidence>
<evidence type="ECO:0000259" key="8">
    <source>
        <dbReference type="Pfam" id="PF00849"/>
    </source>
</evidence>
<comment type="function">
    <text evidence="5">Responsible for synthesis of pseudouridine from uracil-516 in 16S ribosomal RNA.</text>
</comment>
<accession>A0A5M8A5Z7</accession>
<evidence type="ECO:0000256" key="6">
    <source>
        <dbReference type="PROSITE-ProRule" id="PRU00182"/>
    </source>
</evidence>
<dbReference type="Gene3D" id="3.30.70.580">
    <property type="entry name" value="Pseudouridine synthase I, catalytic domain, N-terminal subdomain"/>
    <property type="match status" value="1"/>
</dbReference>
<dbReference type="InterPro" id="IPR006145">
    <property type="entry name" value="PsdUridine_synth_RsuA/RluA"/>
</dbReference>